<dbReference type="AlphaFoldDB" id="A0A8H7AHY0"/>
<dbReference type="SUPFAM" id="SSF48403">
    <property type="entry name" value="Ankyrin repeat"/>
    <property type="match status" value="1"/>
</dbReference>
<gene>
    <name evidence="2" type="ORF">GJ744_007993</name>
</gene>
<accession>A0A8H7AHY0</accession>
<reference evidence="2" key="1">
    <citation type="submission" date="2020-02" db="EMBL/GenBank/DDBJ databases">
        <authorList>
            <person name="Palmer J.M."/>
        </authorList>
    </citation>
    <scope>NUCLEOTIDE SEQUENCE</scope>
    <source>
        <strain evidence="2">EPUS1.4</strain>
        <tissue evidence="2">Thallus</tissue>
    </source>
</reference>
<protein>
    <recommendedName>
        <fullName evidence="4">Fungal N-terminal domain-containing protein</fullName>
    </recommendedName>
</protein>
<dbReference type="SMART" id="SM00248">
    <property type="entry name" value="ANK"/>
    <property type="match status" value="1"/>
</dbReference>
<evidence type="ECO:0008006" key="4">
    <source>
        <dbReference type="Google" id="ProtNLM"/>
    </source>
</evidence>
<evidence type="ECO:0000256" key="1">
    <source>
        <dbReference type="PROSITE-ProRule" id="PRU00023"/>
    </source>
</evidence>
<dbReference type="EMBL" id="JAACFV010000041">
    <property type="protein sequence ID" value="KAF7509430.1"/>
    <property type="molecule type" value="Genomic_DNA"/>
</dbReference>
<comment type="caution">
    <text evidence="2">The sequence shown here is derived from an EMBL/GenBank/DDBJ whole genome shotgun (WGS) entry which is preliminary data.</text>
</comment>
<evidence type="ECO:0000313" key="3">
    <source>
        <dbReference type="Proteomes" id="UP000606974"/>
    </source>
</evidence>
<name>A0A8H7AHY0_9EURO</name>
<feature type="repeat" description="ANK" evidence="1">
    <location>
        <begin position="276"/>
        <end position="308"/>
    </location>
</feature>
<dbReference type="Proteomes" id="UP000606974">
    <property type="component" value="Unassembled WGS sequence"/>
</dbReference>
<keyword evidence="3" id="KW-1185">Reference proteome</keyword>
<dbReference type="InterPro" id="IPR002110">
    <property type="entry name" value="Ankyrin_rpt"/>
</dbReference>
<dbReference type="PROSITE" id="PS50088">
    <property type="entry name" value="ANK_REPEAT"/>
    <property type="match status" value="1"/>
</dbReference>
<proteinExistence type="predicted"/>
<dbReference type="Gene3D" id="1.25.40.20">
    <property type="entry name" value="Ankyrin repeat-containing domain"/>
    <property type="match status" value="1"/>
</dbReference>
<keyword evidence="1" id="KW-0040">ANK repeat</keyword>
<dbReference type="OrthoDB" id="4264216at2759"/>
<evidence type="ECO:0000313" key="2">
    <source>
        <dbReference type="EMBL" id="KAF7509430.1"/>
    </source>
</evidence>
<dbReference type="Pfam" id="PF00023">
    <property type="entry name" value="Ank"/>
    <property type="match status" value="1"/>
</dbReference>
<dbReference type="InterPro" id="IPR036770">
    <property type="entry name" value="Ankyrin_rpt-contain_sf"/>
</dbReference>
<sequence>MAEIVASGMGIATFGITTIKTIIEVKQLSSSAPGHLSQIIEEVARLSTLLVSLETQQAEFAQYIIPSPALNECTQHCESAARELEETANSLKNCIKKRKLHGTLKTILKKELIAKQEQKLDRAKTDLLIAQQMLISAAQYQQLLQSSRTNNAFLCSVQPMSRIDSPVTKSADVDVGTPCKASMSLQRVSSRGLHKRERQNDQGICLRISSSWLRILWEVHITNASNTFGIQLRMHNTVAEDALVFQYCGMGDVNGLRRLFGSDSKTASVHDRDHVWGRTPLHVAIENWQVEAARFLLQQGADIEASVLRHWHEAEEVMTCFRLFWEALPVHRLFSGKRSLETEIQGMLNLLTVEYETEDVLLNHFEDYFHHGYAFRTSSMAFAVAAPQIYTVHKQRHISDRLELAMGSYSTDLQNFWCLLGQASIDEDCRAAISQKGPERLMCQFAQQLRDSITPDRFVENMEGWRQLLREAVQLVAQTPHFRESPLDAYLRYRGGWKLRNAHLEVKFVQDALRRWLRELQLAGQDLLRYGELEHEAFREGTSYLADLFTFECYPIQWWKRYINFSFGPQVEDWHFFISWPFDEWAGDFWQSLEVDFQPPMPGSWVEEEAKDNLAEAHEFGAHLLEAKCSFRTLATSRRKRRRYLRWTGMTEKEAAYCLGSSWTGVIEDNRSRAGKDMDLLCSRTKLPSWALQNFVTL</sequence>
<dbReference type="PROSITE" id="PS50297">
    <property type="entry name" value="ANK_REP_REGION"/>
    <property type="match status" value="1"/>
</dbReference>
<organism evidence="2 3">
    <name type="scientific">Endocarpon pusillum</name>
    <dbReference type="NCBI Taxonomy" id="364733"/>
    <lineage>
        <taxon>Eukaryota</taxon>
        <taxon>Fungi</taxon>
        <taxon>Dikarya</taxon>
        <taxon>Ascomycota</taxon>
        <taxon>Pezizomycotina</taxon>
        <taxon>Eurotiomycetes</taxon>
        <taxon>Chaetothyriomycetidae</taxon>
        <taxon>Verrucariales</taxon>
        <taxon>Verrucariaceae</taxon>
        <taxon>Endocarpon</taxon>
    </lineage>
</organism>